<accession>W6PPK5</accession>
<proteinExistence type="predicted"/>
<keyword evidence="2" id="KW-1185">Reference proteome</keyword>
<dbReference type="SUPFAM" id="SSF48403">
    <property type="entry name" value="Ankyrin repeat"/>
    <property type="match status" value="1"/>
</dbReference>
<dbReference type="KEGG" id="mbg:BN140_3016"/>
<dbReference type="HOGENOM" id="CLU_1425082_0_0_2"/>
<sequence length="190" mass="21407">MSCRISSAVSACRPRPGESSRIVEKKHFSRRGYPVLRDHSISIPNHTPIILQSYSNHTPIILQSYSNHTPIILQSYSNHTPIILQSYSNRTPIILQSYSNHTPIILQSYSNHSPIMISKYQCTAAHWAIPSSRFGIFSPINADRFSNQSPIQVSNPDRWQSDNEIQRKISGFNQPGLSNRVLNHTPSSGS</sequence>
<dbReference type="AlphaFoldDB" id="W6PPK5"/>
<reference evidence="2" key="1">
    <citation type="journal article" date="2012" name="J. Bacteriol.">
        <title>Complete genome sequence of the hydrogenotrophic, methanogenic archaeon Methanoculleus bourgensis strain MS2T, isolated from a sewage sludge digester.</title>
        <authorList>
            <person name="Maus I."/>
            <person name="Wibberg D."/>
            <person name="Stantscheff R."/>
            <person name="Eikmeyer F.G."/>
            <person name="Seffner A."/>
            <person name="Boelter J."/>
            <person name="Szczepanowski R."/>
            <person name="Blom J."/>
            <person name="Jaenicke S."/>
            <person name="Konig H."/>
            <person name="Puhler A."/>
            <person name="Schluter A."/>
        </authorList>
    </citation>
    <scope>NUCLEOTIDE SEQUENCE [LARGE SCALE GENOMIC DNA]</scope>
    <source>
        <strain evidence="2">ATCC 43281 / DSM 3045 / OCM 15 / MS2</strain>
    </source>
</reference>
<dbReference type="Proteomes" id="UP000009007">
    <property type="component" value="Chromosome I"/>
</dbReference>
<organism evidence="1 2">
    <name type="scientific">Methanoculleus bourgensis (strain ATCC 43281 / DSM 3045 / OCM 15 / MS2)</name>
    <name type="common">Methanogenium bourgense</name>
    <dbReference type="NCBI Taxonomy" id="1201294"/>
    <lineage>
        <taxon>Archaea</taxon>
        <taxon>Methanobacteriati</taxon>
        <taxon>Methanobacteriota</taxon>
        <taxon>Stenosarchaea group</taxon>
        <taxon>Methanomicrobia</taxon>
        <taxon>Methanomicrobiales</taxon>
        <taxon>Methanomicrobiaceae</taxon>
        <taxon>Methanoculleus</taxon>
    </lineage>
</organism>
<gene>
    <name evidence="1" type="ordered locus">BN140_3016</name>
</gene>
<evidence type="ECO:0000313" key="2">
    <source>
        <dbReference type="Proteomes" id="UP000009007"/>
    </source>
</evidence>
<dbReference type="InterPro" id="IPR036770">
    <property type="entry name" value="Ankyrin_rpt-contain_sf"/>
</dbReference>
<name>W6PPK5_METBM</name>
<dbReference type="EMBL" id="HE964772">
    <property type="protein sequence ID" value="CDM26123.1"/>
    <property type="molecule type" value="Genomic_DNA"/>
</dbReference>
<evidence type="ECO:0000313" key="1">
    <source>
        <dbReference type="EMBL" id="CDM26123.1"/>
    </source>
</evidence>
<protein>
    <submittedName>
        <fullName evidence="1">Uncharacterized protein</fullName>
    </submittedName>
</protein>
<dbReference type="STRING" id="1201294.BN140_3016"/>
<dbReference type="PATRIC" id="fig|1201294.9.peg.692"/>